<feature type="domain" description="Terpene synthase metal-binding" evidence="11">
    <location>
        <begin position="481"/>
        <end position="714"/>
    </location>
</feature>
<gene>
    <name evidence="12" type="primary">(-)-ent-Kaurene synthase</name>
    <name evidence="12" type="synonym">terpene synthase</name>
</gene>
<dbReference type="GO" id="GO:0000287">
    <property type="term" value="F:magnesium ion binding"/>
    <property type="evidence" value="ECO:0007669"/>
    <property type="project" value="InterPro"/>
</dbReference>
<accession>A0A0G7ZNV5</accession>
<evidence type="ECO:0000256" key="9">
    <source>
        <dbReference type="ARBA" id="ARBA00023239"/>
    </source>
</evidence>
<comment type="subcellular location">
    <subcellularLocation>
        <location evidence="2">Plastid</location>
        <location evidence="2">Chloroplast</location>
    </subcellularLocation>
</comment>
<keyword evidence="7" id="KW-0460">Magnesium</keyword>
<dbReference type="FunFam" id="1.50.10.130:FF:000002">
    <property type="entry name" value="Ent-copalyl diphosphate synthase, chloroplastic"/>
    <property type="match status" value="1"/>
</dbReference>
<dbReference type="UniPathway" id="UPA00924"/>
<reference evidence="12" key="1">
    <citation type="journal article" date="2015" name="Plant J.">
        <title>Improved white spruce (Picea glauca) genome assemblies and annotation of large gene families of conifer terpenoid and phenolic defense metabolism.</title>
        <authorList>
            <person name="Warren R.L."/>
            <person name="Keeling C.I."/>
            <person name="Yuen M.M."/>
            <person name="Raymond A."/>
            <person name="Taylor G.A."/>
            <person name="Vandervalk B.P."/>
            <person name="Mohamadi H."/>
            <person name="Paulino D."/>
            <person name="Chiu R."/>
            <person name="Jackman S.D."/>
            <person name="Robertson G."/>
            <person name="Yang C."/>
            <person name="Hoffmann M."/>
            <person name="Weigel D."/>
            <person name="Nelson D.R."/>
            <person name="Ritland C."/>
            <person name="Isabel N."/>
            <person name="Jaquish B."/>
            <person name="Yanchuk A."/>
            <person name="Bousquet J."/>
            <person name="Jones S.J."/>
            <person name="MacKay J."/>
            <person name="Birol I."/>
            <person name="Bohlmann J."/>
        </authorList>
    </citation>
    <scope>NUCLEOTIDE SEQUENCE</scope>
</reference>
<evidence type="ECO:0000256" key="1">
    <source>
        <dbReference type="ARBA" id="ARBA00001946"/>
    </source>
</evidence>
<dbReference type="GO" id="GO:0009507">
    <property type="term" value="C:chloroplast"/>
    <property type="evidence" value="ECO:0007669"/>
    <property type="project" value="UniProtKB-SubCell"/>
</dbReference>
<organism evidence="12">
    <name type="scientific">Picea glauca</name>
    <name type="common">White spruce</name>
    <name type="synonym">Pinus glauca</name>
    <dbReference type="NCBI Taxonomy" id="3330"/>
    <lineage>
        <taxon>Eukaryota</taxon>
        <taxon>Viridiplantae</taxon>
        <taxon>Streptophyta</taxon>
        <taxon>Embryophyta</taxon>
        <taxon>Tracheophyta</taxon>
        <taxon>Spermatophyta</taxon>
        <taxon>Pinopsida</taxon>
        <taxon>Pinidae</taxon>
        <taxon>Conifers I</taxon>
        <taxon>Pinales</taxon>
        <taxon>Pinaceae</taxon>
        <taxon>Picea</taxon>
    </lineage>
</organism>
<dbReference type="Gene3D" id="1.50.10.130">
    <property type="entry name" value="Terpene synthase, N-terminal domain"/>
    <property type="match status" value="1"/>
</dbReference>
<dbReference type="InterPro" id="IPR036965">
    <property type="entry name" value="Terpene_synth_N_sf"/>
</dbReference>
<dbReference type="Pfam" id="PF03936">
    <property type="entry name" value="Terpene_synth_C"/>
    <property type="match status" value="1"/>
</dbReference>
<dbReference type="SFLD" id="SFLDS00005">
    <property type="entry name" value="Isoprenoid_Synthase_Type_I"/>
    <property type="match status" value="1"/>
</dbReference>
<evidence type="ECO:0000256" key="6">
    <source>
        <dbReference type="ARBA" id="ARBA00022723"/>
    </source>
</evidence>
<dbReference type="SUPFAM" id="SSF48576">
    <property type="entry name" value="Terpenoid synthases"/>
    <property type="match status" value="1"/>
</dbReference>
<dbReference type="GO" id="GO:0016102">
    <property type="term" value="P:diterpenoid biosynthetic process"/>
    <property type="evidence" value="ECO:0007669"/>
    <property type="project" value="InterPro"/>
</dbReference>
<dbReference type="InterPro" id="IPR001906">
    <property type="entry name" value="Terpene_synth_N"/>
</dbReference>
<dbReference type="EMBL" id="GCHX01304481">
    <property type="protein sequence ID" value="JAI17658.1"/>
    <property type="molecule type" value="Transcribed_RNA"/>
</dbReference>
<dbReference type="InterPro" id="IPR008930">
    <property type="entry name" value="Terpenoid_cyclase/PrenylTrfase"/>
</dbReference>
<dbReference type="CDD" id="cd00684">
    <property type="entry name" value="Terpene_cyclase_plant_C1"/>
    <property type="match status" value="1"/>
</dbReference>
<feature type="domain" description="Terpene synthase N-terminal" evidence="10">
    <location>
        <begin position="209"/>
        <end position="410"/>
    </location>
</feature>
<dbReference type="SFLD" id="SFLDG01014">
    <property type="entry name" value="Terpene_Cyclase_Like_1_N-term"/>
    <property type="match status" value="1"/>
</dbReference>
<keyword evidence="5" id="KW-0934">Plastid</keyword>
<evidence type="ECO:0000256" key="8">
    <source>
        <dbReference type="ARBA" id="ARBA00022946"/>
    </source>
</evidence>
<dbReference type="Gene3D" id="1.10.600.10">
    <property type="entry name" value="Farnesyl Diphosphate Synthase"/>
    <property type="match status" value="1"/>
</dbReference>
<dbReference type="PANTHER" id="PTHR31739">
    <property type="entry name" value="ENT-COPALYL DIPHOSPHATE SYNTHASE, CHLOROPLASTIC"/>
    <property type="match status" value="1"/>
</dbReference>
<evidence type="ECO:0000256" key="5">
    <source>
        <dbReference type="ARBA" id="ARBA00022640"/>
    </source>
</evidence>
<evidence type="ECO:0000256" key="4">
    <source>
        <dbReference type="ARBA" id="ARBA00022528"/>
    </source>
</evidence>
<comment type="pathway">
    <text evidence="3">Terpene metabolism; oleoresin biosynthesis.</text>
</comment>
<evidence type="ECO:0000256" key="2">
    <source>
        <dbReference type="ARBA" id="ARBA00004229"/>
    </source>
</evidence>
<dbReference type="Pfam" id="PF01397">
    <property type="entry name" value="Terpene_synth"/>
    <property type="match status" value="1"/>
</dbReference>
<keyword evidence="6" id="KW-0479">Metal-binding</keyword>
<dbReference type="PANTHER" id="PTHR31739:SF25">
    <property type="entry name" value="(E,E)-GERANYLLINALOOL SYNTHASE"/>
    <property type="match status" value="1"/>
</dbReference>
<evidence type="ECO:0000256" key="7">
    <source>
        <dbReference type="ARBA" id="ARBA00022842"/>
    </source>
</evidence>
<dbReference type="InterPro" id="IPR005630">
    <property type="entry name" value="Terpene_synthase_metal-bd"/>
</dbReference>
<dbReference type="InterPro" id="IPR008949">
    <property type="entry name" value="Isoprenoid_synthase_dom_sf"/>
</dbReference>
<dbReference type="InterPro" id="IPR034741">
    <property type="entry name" value="Terpene_cyclase-like_1_C"/>
</dbReference>
<evidence type="ECO:0000313" key="12">
    <source>
        <dbReference type="EMBL" id="JAI17658.1"/>
    </source>
</evidence>
<evidence type="ECO:0000259" key="10">
    <source>
        <dbReference type="Pfam" id="PF01397"/>
    </source>
</evidence>
<evidence type="ECO:0000259" key="11">
    <source>
        <dbReference type="Pfam" id="PF03936"/>
    </source>
</evidence>
<dbReference type="AlphaFoldDB" id="A0A0G7ZNV5"/>
<dbReference type="FunFam" id="1.10.600.10:FF:000005">
    <property type="entry name" value="Ent-kaur-16-ene synthase, chloroplastic"/>
    <property type="match status" value="1"/>
</dbReference>
<dbReference type="SFLD" id="SFLDG01019">
    <property type="entry name" value="Terpene_Cyclase_Like_1_C_Termi"/>
    <property type="match status" value="1"/>
</dbReference>
<dbReference type="Gene3D" id="1.50.10.160">
    <property type="match status" value="1"/>
</dbReference>
<dbReference type="InterPro" id="IPR050148">
    <property type="entry name" value="Terpene_synthase-like"/>
</dbReference>
<sequence length="771" mass="89096">MKREQYTILNEKESMAEELILRIKRMFSEIENTQTSASAYDTAWVAMVPSLDSSQQPQFPQCLSWIIDNQLLDGSWGIPYLIIKDRLCHTLACVIALRKWNAGNQNVETDIWHYVSLNSKMRLGLRFLRENIEGIVHEDEYTPIGFQIIFPAMLEEARGLGLELPYDLTPIKLMLTHREKIMKGKAIDHMHEYDSSLIYTVEGIHKIVDWNKVLKHQNKDGSLFNSPSATACALMHTRKSNCLEYLSSMLQKLGNGVPSVYPINLYARISMIDRLQRLGLARHFRNEIIHALDDIYRYWMQKETSREGKSLTPDIVSTSIAFMLLRLHGYDVPADVFCCYDLHSIEQSGEAVTAMLSLYRASQIMFPGETILEEIKTVSRKYLDKRKENGRIYDHDIVMKDLRGEVEYALSVPWYASLERIENRRYIDQYGVNDTWIAKTSYKIPCISNDLFLALAKQDYNICQAIQQKELRELERWFADNKFSHLNFARQKLIYCYFSAAATLFSPELSAARVVWAKNGVITTVVDDFFDVGGSSEEIHSFVEAVRVWDEAATDGLSENVQILFSALYNTVDEIVQQAFVFQGRDISIHLREIWYRLVNSMMTEAQWARTHCIPSMHEYMENAEPSIALEPIVLSSLYFVGPKLSEEIICHPEYYNLMHLLNICGRLLNDIQGCKREAHQGKLNSVTLYMEENSGTTMEDAIVYLRKTIDESRQLLLKEVLRPSIVPRECKQLHWNMMRILQLFYLKNDGFTSPTEMLGYVNAVIVDPIL</sequence>
<evidence type="ECO:0000256" key="3">
    <source>
        <dbReference type="ARBA" id="ARBA00005140"/>
    </source>
</evidence>
<proteinExistence type="predicted"/>
<dbReference type="InterPro" id="IPR044814">
    <property type="entry name" value="Terpene_cyclase_plant_C1"/>
</dbReference>
<dbReference type="GO" id="GO:0010333">
    <property type="term" value="F:terpene synthase activity"/>
    <property type="evidence" value="ECO:0007669"/>
    <property type="project" value="InterPro"/>
</dbReference>
<dbReference type="SUPFAM" id="SSF48239">
    <property type="entry name" value="Terpenoid cyclases/Protein prenyltransferases"/>
    <property type="match status" value="2"/>
</dbReference>
<keyword evidence="4" id="KW-0150">Chloroplast</keyword>
<comment type="cofactor">
    <cofactor evidence="1">
        <name>Mg(2+)</name>
        <dbReference type="ChEBI" id="CHEBI:18420"/>
    </cofactor>
</comment>
<protein>
    <submittedName>
        <fullName evidence="12">Terpene synthase, (-)-ent-Kaurene synthase</fullName>
    </submittedName>
</protein>
<keyword evidence="9" id="KW-0456">Lyase</keyword>
<name>A0A0G7ZNV5_PICGL</name>
<keyword evidence="8" id="KW-0809">Transit peptide</keyword>